<dbReference type="PANTHER" id="PTHR43855:SF1">
    <property type="entry name" value="THIOSULFATE SULFURTRANSFERASE"/>
    <property type="match status" value="1"/>
</dbReference>
<gene>
    <name evidence="5" type="ORF">BECKH772A_GA0070896_104551</name>
    <name evidence="3" type="ORF">BECKH772B_GA0070898_101961</name>
    <name evidence="4" type="ORF">BECKH772C_GA0070978_101931</name>
</gene>
<dbReference type="EMBL" id="CAADFI010000196">
    <property type="protein sequence ID" value="VFK00599.1"/>
    <property type="molecule type" value="Genomic_DNA"/>
</dbReference>
<dbReference type="PANTHER" id="PTHR43855">
    <property type="entry name" value="THIOSULFATE SULFURTRANSFERASE"/>
    <property type="match status" value="1"/>
</dbReference>
<proteinExistence type="predicted"/>
<dbReference type="EMBL" id="CAADFJ010000193">
    <property type="protein sequence ID" value="VFK04613.1"/>
    <property type="molecule type" value="Genomic_DNA"/>
</dbReference>
<evidence type="ECO:0000259" key="2">
    <source>
        <dbReference type="PROSITE" id="PS50206"/>
    </source>
</evidence>
<dbReference type="EMBL" id="CAADFG010000455">
    <property type="protein sequence ID" value="VFK04743.1"/>
    <property type="molecule type" value="Genomic_DNA"/>
</dbReference>
<dbReference type="SMART" id="SM00450">
    <property type="entry name" value="RHOD"/>
    <property type="match status" value="2"/>
</dbReference>
<protein>
    <submittedName>
        <fullName evidence="3">Thiosulfate/3-mercaptopyruvate sulfurtransferase</fullName>
    </submittedName>
</protein>
<evidence type="ECO:0000313" key="3">
    <source>
        <dbReference type="EMBL" id="VFK00599.1"/>
    </source>
</evidence>
<dbReference type="PROSITE" id="PS50206">
    <property type="entry name" value="RHODANESE_3"/>
    <property type="match status" value="2"/>
</dbReference>
<dbReference type="GO" id="GO:0016740">
    <property type="term" value="F:transferase activity"/>
    <property type="evidence" value="ECO:0007669"/>
    <property type="project" value="UniProtKB-KW"/>
</dbReference>
<dbReference type="CDD" id="cd01448">
    <property type="entry name" value="TST_Repeat_1"/>
    <property type="match status" value="1"/>
</dbReference>
<dbReference type="Gene3D" id="3.40.250.10">
    <property type="entry name" value="Rhodanese-like domain"/>
    <property type="match status" value="2"/>
</dbReference>
<sequence length="282" mass="31548">MSIPRFPLLIEPETLAQYLDAKDLLIIDISRAKSYAVGHIPQAVYMEYAMLILNRPPIGGLLPNTGHLSQLFSSVGLTPETHVVAYDDEGGGKAGRLIWTLHLLGHDSCSVLNGGIHAWANERYPLEREPTFPSSSGSNYLASMQCLDGLVEAEYILNNLGNPEVVLLDTRTPDEYSGRKRFATRGGHIPGAVNLDWTLTLDRAQNLRWKPEQELRAMFERIGVTLDREVIVYCQTHHRSSHIYVVLKSFGYRRVRGYVGAWSEWGNLMGVPVEEGDSTTTR</sequence>
<keyword evidence="3" id="KW-0670">Pyruvate</keyword>
<dbReference type="InterPro" id="IPR036873">
    <property type="entry name" value="Rhodanese-like_dom_sf"/>
</dbReference>
<feature type="domain" description="Rhodanese" evidence="2">
    <location>
        <begin position="161"/>
        <end position="274"/>
    </location>
</feature>
<dbReference type="InterPro" id="IPR051126">
    <property type="entry name" value="Thiosulfate_sulfurtransferase"/>
</dbReference>
<dbReference type="SUPFAM" id="SSF52821">
    <property type="entry name" value="Rhodanese/Cell cycle control phosphatase"/>
    <property type="match status" value="2"/>
</dbReference>
<evidence type="ECO:0000313" key="4">
    <source>
        <dbReference type="EMBL" id="VFK04613.1"/>
    </source>
</evidence>
<feature type="domain" description="Rhodanese" evidence="2">
    <location>
        <begin position="20"/>
        <end position="128"/>
    </location>
</feature>
<evidence type="ECO:0000256" key="1">
    <source>
        <dbReference type="ARBA" id="ARBA00022737"/>
    </source>
</evidence>
<name>A0A450V766_9GAMM</name>
<dbReference type="AlphaFoldDB" id="A0A450V766"/>
<organism evidence="3">
    <name type="scientific">Candidatus Kentrum eta</name>
    <dbReference type="NCBI Taxonomy" id="2126337"/>
    <lineage>
        <taxon>Bacteria</taxon>
        <taxon>Pseudomonadati</taxon>
        <taxon>Pseudomonadota</taxon>
        <taxon>Gammaproteobacteria</taxon>
        <taxon>Candidatus Kentrum</taxon>
    </lineage>
</organism>
<dbReference type="InterPro" id="IPR001763">
    <property type="entry name" value="Rhodanese-like_dom"/>
</dbReference>
<dbReference type="Pfam" id="PF00581">
    <property type="entry name" value="Rhodanese"/>
    <property type="match status" value="2"/>
</dbReference>
<accession>A0A450V766</accession>
<reference evidence="3" key="1">
    <citation type="submission" date="2019-02" db="EMBL/GenBank/DDBJ databases">
        <authorList>
            <person name="Gruber-Vodicka R. H."/>
            <person name="Seah K. B. B."/>
        </authorList>
    </citation>
    <scope>NUCLEOTIDE SEQUENCE</scope>
    <source>
        <strain evidence="4">BECK_SA2B12</strain>
        <strain evidence="5">BECK_SA2B15</strain>
        <strain evidence="3">BECK_SA2B20</strain>
    </source>
</reference>
<keyword evidence="3" id="KW-0808">Transferase</keyword>
<keyword evidence="1" id="KW-0677">Repeat</keyword>
<evidence type="ECO:0000313" key="5">
    <source>
        <dbReference type="EMBL" id="VFK04743.1"/>
    </source>
</evidence>
<dbReference type="CDD" id="cd01449">
    <property type="entry name" value="TST_Repeat_2"/>
    <property type="match status" value="1"/>
</dbReference>